<dbReference type="GO" id="GO:0003700">
    <property type="term" value="F:DNA-binding transcription factor activity"/>
    <property type="evidence" value="ECO:0007669"/>
    <property type="project" value="InterPro"/>
</dbReference>
<sequence length="148" mass="16901">MDYNELAQTFIHSVKKPGKMRALSRFNTYSHGEHQVIYFLFKNSGKAIMPSDIAKFTNTSTARIATILNSLEDKGMIIREISREDRRKILVSITDKGRKTAEKAYDQTISDIASVFQTMGEKRAMGFVDDFKLFLDLSSALHKENDEK</sequence>
<dbReference type="AlphaFoldDB" id="A0A7X1ZB46"/>
<dbReference type="Gene3D" id="1.10.10.10">
    <property type="entry name" value="Winged helix-like DNA-binding domain superfamily/Winged helix DNA-binding domain"/>
    <property type="match status" value="1"/>
</dbReference>
<evidence type="ECO:0000259" key="4">
    <source>
        <dbReference type="PROSITE" id="PS50995"/>
    </source>
</evidence>
<dbReference type="Proteomes" id="UP000439550">
    <property type="component" value="Unassembled WGS sequence"/>
</dbReference>
<dbReference type="RefSeq" id="WP_153496607.1">
    <property type="nucleotide sequence ID" value="NZ_CAXYUY010000001.1"/>
</dbReference>
<dbReference type="InterPro" id="IPR036390">
    <property type="entry name" value="WH_DNA-bd_sf"/>
</dbReference>
<name>A0A7X1ZB46_9LACT</name>
<feature type="domain" description="HTH marR-type" evidence="4">
    <location>
        <begin position="3"/>
        <end position="143"/>
    </location>
</feature>
<gene>
    <name evidence="5" type="ORF">GHI93_07870</name>
</gene>
<dbReference type="OrthoDB" id="3237509at2"/>
<keyword evidence="6" id="KW-1185">Reference proteome</keyword>
<comment type="caution">
    <text evidence="5">The sequence shown here is derived from an EMBL/GenBank/DDBJ whole genome shotgun (WGS) entry which is preliminary data.</text>
</comment>
<keyword evidence="1" id="KW-0805">Transcription regulation</keyword>
<protein>
    <submittedName>
        <fullName evidence="5">MarR family transcriptional regulator</fullName>
    </submittedName>
</protein>
<dbReference type="Pfam" id="PF12802">
    <property type="entry name" value="MarR_2"/>
    <property type="match status" value="1"/>
</dbReference>
<evidence type="ECO:0000313" key="5">
    <source>
        <dbReference type="EMBL" id="MQW39840.1"/>
    </source>
</evidence>
<dbReference type="EMBL" id="WITJ01000010">
    <property type="protein sequence ID" value="MQW39840.1"/>
    <property type="molecule type" value="Genomic_DNA"/>
</dbReference>
<dbReference type="InterPro" id="IPR000835">
    <property type="entry name" value="HTH_MarR-typ"/>
</dbReference>
<dbReference type="PANTHER" id="PTHR42756:SF1">
    <property type="entry name" value="TRANSCRIPTIONAL REPRESSOR OF EMRAB OPERON"/>
    <property type="match status" value="1"/>
</dbReference>
<dbReference type="GO" id="GO:0003677">
    <property type="term" value="F:DNA binding"/>
    <property type="evidence" value="ECO:0007669"/>
    <property type="project" value="UniProtKB-KW"/>
</dbReference>
<organism evidence="5 6">
    <name type="scientific">Lactococcus hircilactis</name>
    <dbReference type="NCBI Taxonomy" id="1494462"/>
    <lineage>
        <taxon>Bacteria</taxon>
        <taxon>Bacillati</taxon>
        <taxon>Bacillota</taxon>
        <taxon>Bacilli</taxon>
        <taxon>Lactobacillales</taxon>
        <taxon>Streptococcaceae</taxon>
        <taxon>Lactococcus</taxon>
    </lineage>
</organism>
<dbReference type="PROSITE" id="PS50995">
    <property type="entry name" value="HTH_MARR_2"/>
    <property type="match status" value="1"/>
</dbReference>
<reference evidence="5 6" key="1">
    <citation type="submission" date="2019-10" db="EMBL/GenBank/DDBJ databases">
        <authorList>
            <person name="Dong K."/>
        </authorList>
    </citation>
    <scope>NUCLEOTIDE SEQUENCE [LARGE SCALE GENOMIC DNA]</scope>
    <source>
        <strain evidence="5 6">DSM 28960</strain>
    </source>
</reference>
<keyword evidence="3" id="KW-0804">Transcription</keyword>
<proteinExistence type="predicted"/>
<evidence type="ECO:0000256" key="2">
    <source>
        <dbReference type="ARBA" id="ARBA00023125"/>
    </source>
</evidence>
<accession>A0A7X1ZB46</accession>
<evidence type="ECO:0000313" key="6">
    <source>
        <dbReference type="Proteomes" id="UP000439550"/>
    </source>
</evidence>
<dbReference type="PRINTS" id="PR00598">
    <property type="entry name" value="HTHMARR"/>
</dbReference>
<evidence type="ECO:0000256" key="1">
    <source>
        <dbReference type="ARBA" id="ARBA00023015"/>
    </source>
</evidence>
<dbReference type="PANTHER" id="PTHR42756">
    <property type="entry name" value="TRANSCRIPTIONAL REGULATOR, MARR"/>
    <property type="match status" value="1"/>
</dbReference>
<keyword evidence="2" id="KW-0238">DNA-binding</keyword>
<dbReference type="SMART" id="SM00347">
    <property type="entry name" value="HTH_MARR"/>
    <property type="match status" value="1"/>
</dbReference>
<evidence type="ECO:0000256" key="3">
    <source>
        <dbReference type="ARBA" id="ARBA00023163"/>
    </source>
</evidence>
<dbReference type="InterPro" id="IPR036388">
    <property type="entry name" value="WH-like_DNA-bd_sf"/>
</dbReference>
<dbReference type="SUPFAM" id="SSF46785">
    <property type="entry name" value="Winged helix' DNA-binding domain"/>
    <property type="match status" value="1"/>
</dbReference>